<dbReference type="InterPro" id="IPR003959">
    <property type="entry name" value="ATPase_AAA_core"/>
</dbReference>
<dbReference type="FunFam" id="3.40.50.300:FF:000061">
    <property type="entry name" value="ATPase family, AAA domain-containing 2"/>
    <property type="match status" value="1"/>
</dbReference>
<gene>
    <name evidence="5" type="ORF">AMK59_6640</name>
</gene>
<evidence type="ECO:0000313" key="5">
    <source>
        <dbReference type="EMBL" id="KRT80225.1"/>
    </source>
</evidence>
<comment type="caution">
    <text evidence="5">The sequence shown here is derived from an EMBL/GenBank/DDBJ whole genome shotgun (WGS) entry which is preliminary data.</text>
</comment>
<proteinExistence type="inferred from homology"/>
<organism evidence="5 6">
    <name type="scientific">Oryctes borbonicus</name>
    <dbReference type="NCBI Taxonomy" id="1629725"/>
    <lineage>
        <taxon>Eukaryota</taxon>
        <taxon>Metazoa</taxon>
        <taxon>Ecdysozoa</taxon>
        <taxon>Arthropoda</taxon>
        <taxon>Hexapoda</taxon>
        <taxon>Insecta</taxon>
        <taxon>Pterygota</taxon>
        <taxon>Neoptera</taxon>
        <taxon>Endopterygota</taxon>
        <taxon>Coleoptera</taxon>
        <taxon>Polyphaga</taxon>
        <taxon>Scarabaeiformia</taxon>
        <taxon>Scarabaeidae</taxon>
        <taxon>Dynastinae</taxon>
        <taxon>Oryctes</taxon>
    </lineage>
</organism>
<dbReference type="OrthoDB" id="27435at2759"/>
<dbReference type="EMBL" id="LJIG01022503">
    <property type="protein sequence ID" value="KRT80225.1"/>
    <property type="molecule type" value="Genomic_DNA"/>
</dbReference>
<evidence type="ECO:0000259" key="4">
    <source>
        <dbReference type="SMART" id="SM00382"/>
    </source>
</evidence>
<feature type="domain" description="AAA+ ATPase" evidence="4">
    <location>
        <begin position="287"/>
        <end position="424"/>
    </location>
</feature>
<name>A0A0T6AYQ6_9SCAR</name>
<dbReference type="PANTHER" id="PTHR23077">
    <property type="entry name" value="AAA-FAMILY ATPASE"/>
    <property type="match status" value="1"/>
</dbReference>
<dbReference type="SMART" id="SM00382">
    <property type="entry name" value="AAA"/>
    <property type="match status" value="1"/>
</dbReference>
<dbReference type="PROSITE" id="PS00674">
    <property type="entry name" value="AAA"/>
    <property type="match status" value="1"/>
</dbReference>
<dbReference type="GO" id="GO:0016887">
    <property type="term" value="F:ATP hydrolysis activity"/>
    <property type="evidence" value="ECO:0007669"/>
    <property type="project" value="InterPro"/>
</dbReference>
<protein>
    <submittedName>
        <fullName evidence="5">AAA protein</fullName>
    </submittedName>
</protein>
<dbReference type="InterPro" id="IPR050168">
    <property type="entry name" value="AAA_ATPase_domain"/>
</dbReference>
<keyword evidence="6" id="KW-1185">Reference proteome</keyword>
<accession>A0A0T6AYQ6</accession>
<dbReference type="AlphaFoldDB" id="A0A0T6AYQ6"/>
<evidence type="ECO:0000313" key="6">
    <source>
        <dbReference type="Proteomes" id="UP000051574"/>
    </source>
</evidence>
<dbReference type="SUPFAM" id="SSF52540">
    <property type="entry name" value="P-loop containing nucleoside triphosphate hydrolases"/>
    <property type="match status" value="1"/>
</dbReference>
<keyword evidence="1 3" id="KW-0547">Nucleotide-binding</keyword>
<dbReference type="Gene3D" id="3.40.50.300">
    <property type="entry name" value="P-loop containing nucleotide triphosphate hydrolases"/>
    <property type="match status" value="1"/>
</dbReference>
<dbReference type="Pfam" id="PF00004">
    <property type="entry name" value="AAA"/>
    <property type="match status" value="1"/>
</dbReference>
<dbReference type="Proteomes" id="UP000051574">
    <property type="component" value="Unassembled WGS sequence"/>
</dbReference>
<dbReference type="InterPro" id="IPR003593">
    <property type="entry name" value="AAA+_ATPase"/>
</dbReference>
<evidence type="ECO:0000256" key="1">
    <source>
        <dbReference type="ARBA" id="ARBA00022741"/>
    </source>
</evidence>
<dbReference type="InterPro" id="IPR027417">
    <property type="entry name" value="P-loop_NTPase"/>
</dbReference>
<dbReference type="GO" id="GO:0005524">
    <property type="term" value="F:ATP binding"/>
    <property type="evidence" value="ECO:0007669"/>
    <property type="project" value="UniProtKB-KW"/>
</dbReference>
<evidence type="ECO:0000256" key="2">
    <source>
        <dbReference type="ARBA" id="ARBA00022840"/>
    </source>
</evidence>
<dbReference type="InterPro" id="IPR003960">
    <property type="entry name" value="ATPase_AAA_CS"/>
</dbReference>
<dbReference type="PANTHER" id="PTHR23077:SF171">
    <property type="entry name" value="NUCLEAR VALOSIN-CONTAINING PROTEIN-LIKE"/>
    <property type="match status" value="1"/>
</dbReference>
<reference evidence="5 6" key="1">
    <citation type="submission" date="2015-09" db="EMBL/GenBank/DDBJ databases">
        <title>Draft genome of the scarab beetle Oryctes borbonicus.</title>
        <authorList>
            <person name="Meyer J.M."/>
            <person name="Markov G.V."/>
            <person name="Baskaran P."/>
            <person name="Herrmann M."/>
            <person name="Sommer R.J."/>
            <person name="Roedelsperger C."/>
        </authorList>
    </citation>
    <scope>NUCLEOTIDE SEQUENCE [LARGE SCALE GENOMIC DNA]</scope>
    <source>
        <strain evidence="5">OB123</strain>
        <tissue evidence="5">Whole animal</tissue>
    </source>
</reference>
<keyword evidence="2 3" id="KW-0067">ATP-binding</keyword>
<comment type="similarity">
    <text evidence="3">Belongs to the AAA ATPase family.</text>
</comment>
<evidence type="ECO:0000256" key="3">
    <source>
        <dbReference type="RuleBase" id="RU003651"/>
    </source>
</evidence>
<sequence length="428" mass="48368">MPPKTRKSIGMWIQCDKCSTNILQKDIELHENDCPPDPTKHSYDYIRGETLYGLAGVKNNEDIKNLSQNEKDNLVFLSQSVLQLCSLSIGSWAEIRSNKLNAPVARTVWPTTEKSVTSVLFTQASMELLSLKADSVVTVTNIKSNVRDAKLITLVLLEGKKCIELTPELHTRIQKLYNSRLLAIGNKIEIMFFGKRLRFEVKEVQCDTNENRELVQEFCDLTIYDEELFHITNSSKFILFRSEVEYEKEQSKDLFKDIGGLDEEIIEVKELVQAGLGETTSRFDIKPSKGCLLYGHSGTGKTLLANALSNSTNVFKTIICATDLYTIYAGNSQFALKDLFQDAMDNAPSLIILDEFDILCPSRSNRLTDLEKRTVSSVLTFFDELNSKGSKIFVLGTTNKIDNIDPAFRRCGRFDREIEIPTPNPTSR</sequence>